<evidence type="ECO:0000259" key="1">
    <source>
        <dbReference type="PROSITE" id="PS51186"/>
    </source>
</evidence>
<proteinExistence type="predicted"/>
<dbReference type="InterPro" id="IPR039840">
    <property type="entry name" value="NAA80"/>
</dbReference>
<dbReference type="PANTHER" id="PTHR13538">
    <property type="entry name" value="N-ACETYLTRANSFERASE 6"/>
    <property type="match status" value="1"/>
</dbReference>
<sequence length="200" mass="22319">MCSVNLKQGATQMVKITYLSDHLGVEEPAPEELSAQELSEMKKVARWHQEEWAHLSPDKTVGTRVEELRESAVKEGLPLTLVAVEDEAIVGTISLAEEDLSTHPEFSPWLSTVYVDESQRGQGIGSRLVQRVEEVAASQGVEELYLYTPDQAPLYARLGWEVVAVETYRGEEVTVMRRDLVEIVEEGGRGWLDVEQPAAQ</sequence>
<dbReference type="SUPFAM" id="SSF55729">
    <property type="entry name" value="Acyl-CoA N-acyltransferases (Nat)"/>
    <property type="match status" value="1"/>
</dbReference>
<dbReference type="OrthoDB" id="3216107at2"/>
<dbReference type="GO" id="GO:0008080">
    <property type="term" value="F:N-acetyltransferase activity"/>
    <property type="evidence" value="ECO:0007669"/>
    <property type="project" value="InterPro"/>
</dbReference>
<evidence type="ECO:0000313" key="3">
    <source>
        <dbReference type="Proteomes" id="UP000321046"/>
    </source>
</evidence>
<dbReference type="Gene3D" id="3.40.630.30">
    <property type="match status" value="1"/>
</dbReference>
<dbReference type="GO" id="GO:1905502">
    <property type="term" value="F:acetyl-CoA binding"/>
    <property type="evidence" value="ECO:0007669"/>
    <property type="project" value="TreeGrafter"/>
</dbReference>
<accession>A0A5C6X5Z4</accession>
<dbReference type="AlphaFoldDB" id="A0A5C6X5Z4"/>
<feature type="domain" description="N-acetyltransferase" evidence="1">
    <location>
        <begin position="31"/>
        <end position="181"/>
    </location>
</feature>
<keyword evidence="2" id="KW-0808">Transferase</keyword>
<dbReference type="PANTHER" id="PTHR13538:SF4">
    <property type="entry name" value="N-ALPHA-ACETYLTRANSFERASE 80"/>
    <property type="match status" value="1"/>
</dbReference>
<dbReference type="PROSITE" id="PS51186">
    <property type="entry name" value="GNAT"/>
    <property type="match status" value="1"/>
</dbReference>
<evidence type="ECO:0000313" key="2">
    <source>
        <dbReference type="EMBL" id="TXD32012.1"/>
    </source>
</evidence>
<dbReference type="InterPro" id="IPR000182">
    <property type="entry name" value="GNAT_dom"/>
</dbReference>
<name>A0A5C6X5Z4_9DELT</name>
<dbReference type="Proteomes" id="UP000321046">
    <property type="component" value="Unassembled WGS sequence"/>
</dbReference>
<organism evidence="2 3">
    <name type="scientific">Lujinxingia vulgaris</name>
    <dbReference type="NCBI Taxonomy" id="2600176"/>
    <lineage>
        <taxon>Bacteria</taxon>
        <taxon>Deltaproteobacteria</taxon>
        <taxon>Bradymonadales</taxon>
        <taxon>Lujinxingiaceae</taxon>
        <taxon>Lujinxingia</taxon>
    </lineage>
</organism>
<reference evidence="2 3" key="1">
    <citation type="submission" date="2019-08" db="EMBL/GenBank/DDBJ databases">
        <title>Bradymonadales sp. TMQ2.</title>
        <authorList>
            <person name="Liang Q."/>
        </authorList>
    </citation>
    <scope>NUCLEOTIDE SEQUENCE [LARGE SCALE GENOMIC DNA]</scope>
    <source>
        <strain evidence="2 3">TMQ2</strain>
    </source>
</reference>
<comment type="caution">
    <text evidence="2">The sequence shown here is derived from an EMBL/GenBank/DDBJ whole genome shotgun (WGS) entry which is preliminary data.</text>
</comment>
<dbReference type="CDD" id="cd04301">
    <property type="entry name" value="NAT_SF"/>
    <property type="match status" value="1"/>
</dbReference>
<dbReference type="Pfam" id="PF00583">
    <property type="entry name" value="Acetyltransf_1"/>
    <property type="match status" value="1"/>
</dbReference>
<dbReference type="GO" id="GO:0005737">
    <property type="term" value="C:cytoplasm"/>
    <property type="evidence" value="ECO:0007669"/>
    <property type="project" value="TreeGrafter"/>
</dbReference>
<protein>
    <submittedName>
        <fullName evidence="2">GNAT family N-acetyltransferase</fullName>
    </submittedName>
</protein>
<dbReference type="EMBL" id="VOSL01000141">
    <property type="protein sequence ID" value="TXD32012.1"/>
    <property type="molecule type" value="Genomic_DNA"/>
</dbReference>
<gene>
    <name evidence="2" type="ORF">FRC96_19105</name>
</gene>
<dbReference type="InterPro" id="IPR016181">
    <property type="entry name" value="Acyl_CoA_acyltransferase"/>
</dbReference>